<sequence>MHQANSPLLNYRVLYSNVIKRGNLLASASSTWLPAFKNIADLLCGRRSRATSGLHGESREAETPTMTTITENPSHLDELEGREAVGKPAAFHVLRWHQGRDFECSKIQNVTDLPQLADCDLTVILAPFDSPSTIPDFRALVDRYEIPSGFVLERLQGVTHSFGASLARDGSQSDLAAATWTSSKRFKPAVWMHFLCTASSPDAENAEWLKSAAVLKWSTPTASRQTPNNQDKRHANGPVTLICFRPMEGICERIFHLAQESNWGDVLQDPYLLLDMVYESWYLRLDESAWKTNNLCQNIEKDAFKGTRDLDASFPGPPVVDLYYVHTIAKNAIFMLEAVDATLRSLDAAIAHHQELSYTISPPPKNKKEEDRSIDLVDGTSDKRSPIWRATHGMLLHRRELFQETRLRTISVEKRLTNIINLAFNIDAMRNSRITQRDSYSLKALSLVATVFLPISTVATVFSTPFFEASGPSTSPQASDVQGGGTLLVNKTSVW</sequence>
<proteinExistence type="predicted"/>
<keyword evidence="2" id="KW-1185">Reference proteome</keyword>
<name>D4D6Z4_TRIVH</name>
<accession>D4D6Z4</accession>
<dbReference type="Gene3D" id="1.20.58.340">
    <property type="entry name" value="Magnesium transport protein CorA, transmembrane region"/>
    <property type="match status" value="1"/>
</dbReference>
<dbReference type="KEGG" id="tve:TRV_02872"/>
<dbReference type="GeneID" id="9583070"/>
<gene>
    <name evidence="1" type="ORF">TRV_02872</name>
</gene>
<evidence type="ECO:0008006" key="3">
    <source>
        <dbReference type="Google" id="ProtNLM"/>
    </source>
</evidence>
<protein>
    <recommendedName>
        <fullName evidence="3">CorA family metal ion transporter</fullName>
    </recommendedName>
</protein>
<evidence type="ECO:0000313" key="1">
    <source>
        <dbReference type="EMBL" id="EFE42432.1"/>
    </source>
</evidence>
<dbReference type="AlphaFoldDB" id="D4D6Z4"/>
<dbReference type="EMBL" id="ACYE01000147">
    <property type="protein sequence ID" value="EFE42432.1"/>
    <property type="molecule type" value="Genomic_DNA"/>
</dbReference>
<evidence type="ECO:0000313" key="2">
    <source>
        <dbReference type="Proteomes" id="UP000008383"/>
    </source>
</evidence>
<dbReference type="RefSeq" id="XP_003023050.1">
    <property type="nucleotide sequence ID" value="XM_003023004.1"/>
</dbReference>
<organism evidence="1 2">
    <name type="scientific">Trichophyton verrucosum (strain HKI 0517)</name>
    <dbReference type="NCBI Taxonomy" id="663202"/>
    <lineage>
        <taxon>Eukaryota</taxon>
        <taxon>Fungi</taxon>
        <taxon>Dikarya</taxon>
        <taxon>Ascomycota</taxon>
        <taxon>Pezizomycotina</taxon>
        <taxon>Eurotiomycetes</taxon>
        <taxon>Eurotiomycetidae</taxon>
        <taxon>Onygenales</taxon>
        <taxon>Arthrodermataceae</taxon>
        <taxon>Trichophyton</taxon>
    </lineage>
</organism>
<reference evidence="2" key="1">
    <citation type="journal article" date="2011" name="Genome Biol.">
        <title>Comparative and functional genomics provide insights into the pathogenicity of dermatophytic fungi.</title>
        <authorList>
            <person name="Burmester A."/>
            <person name="Shelest E."/>
            <person name="Gloeckner G."/>
            <person name="Heddergott C."/>
            <person name="Schindler S."/>
            <person name="Staib P."/>
            <person name="Heidel A."/>
            <person name="Felder M."/>
            <person name="Petzold A."/>
            <person name="Szafranski K."/>
            <person name="Feuermann M."/>
            <person name="Pedruzzi I."/>
            <person name="Priebe S."/>
            <person name="Groth M."/>
            <person name="Winkler R."/>
            <person name="Li W."/>
            <person name="Kniemeyer O."/>
            <person name="Schroeckh V."/>
            <person name="Hertweck C."/>
            <person name="Hube B."/>
            <person name="White T.C."/>
            <person name="Platzer M."/>
            <person name="Guthke R."/>
            <person name="Heitman J."/>
            <person name="Woestemeyer J."/>
            <person name="Zipfel P.F."/>
            <person name="Monod M."/>
            <person name="Brakhage A.A."/>
        </authorList>
    </citation>
    <scope>NUCLEOTIDE SEQUENCE [LARGE SCALE GENOMIC DNA]</scope>
    <source>
        <strain evidence="2">HKI 0517</strain>
    </source>
</reference>
<dbReference type="OrthoDB" id="4173759at2759"/>
<dbReference type="HOGENOM" id="CLU_041307_4_1_1"/>
<dbReference type="Proteomes" id="UP000008383">
    <property type="component" value="Unassembled WGS sequence"/>
</dbReference>
<comment type="caution">
    <text evidence="1">The sequence shown here is derived from an EMBL/GenBank/DDBJ whole genome shotgun (WGS) entry which is preliminary data.</text>
</comment>